<evidence type="ECO:0000313" key="5">
    <source>
        <dbReference type="Proteomes" id="UP000386466"/>
    </source>
</evidence>
<keyword evidence="5" id="KW-1185">Reference proteome</keyword>
<evidence type="ECO:0000256" key="2">
    <source>
        <dbReference type="ARBA" id="ARBA00022840"/>
    </source>
</evidence>
<dbReference type="EMBL" id="CAAGRJ010016706">
    <property type="protein sequence ID" value="VFV32332.1"/>
    <property type="molecule type" value="Genomic_DNA"/>
</dbReference>
<keyword evidence="2" id="KW-0067">ATP-binding</keyword>
<keyword evidence="3" id="KW-0143">Chaperone</keyword>
<evidence type="ECO:0000256" key="1">
    <source>
        <dbReference type="ARBA" id="ARBA00022741"/>
    </source>
</evidence>
<evidence type="ECO:0000313" key="4">
    <source>
        <dbReference type="EMBL" id="VFV32332.1"/>
    </source>
</evidence>
<dbReference type="GO" id="GO:0140662">
    <property type="term" value="F:ATP-dependent protein folding chaperone"/>
    <property type="evidence" value="ECO:0007669"/>
    <property type="project" value="InterPro"/>
</dbReference>
<dbReference type="GO" id="GO:0005524">
    <property type="term" value="F:ATP binding"/>
    <property type="evidence" value="ECO:0007669"/>
    <property type="project" value="UniProtKB-KW"/>
</dbReference>
<dbReference type="InterPro" id="IPR027413">
    <property type="entry name" value="GROEL-like_equatorial_sf"/>
</dbReference>
<dbReference type="Proteomes" id="UP000386466">
    <property type="component" value="Unassembled WGS sequence"/>
</dbReference>
<dbReference type="Gene3D" id="1.10.560.10">
    <property type="entry name" value="GroEL-like equatorial domain"/>
    <property type="match status" value="1"/>
</dbReference>
<name>A0A485NQN4_LYNPA</name>
<feature type="non-terminal residue" evidence="4">
    <location>
        <position position="1"/>
    </location>
</feature>
<dbReference type="InterPro" id="IPR017998">
    <property type="entry name" value="Chaperone_TCP-1"/>
</dbReference>
<dbReference type="Pfam" id="PF00118">
    <property type="entry name" value="Cpn60_TCP1"/>
    <property type="match status" value="1"/>
</dbReference>
<gene>
    <name evidence="4" type="ORF">LYPA_23C004467</name>
</gene>
<dbReference type="AlphaFoldDB" id="A0A485NQN4"/>
<protein>
    <submittedName>
        <fullName evidence="4">Chaperonin containing subunit</fullName>
    </submittedName>
</protein>
<dbReference type="SUPFAM" id="SSF48592">
    <property type="entry name" value="GroEL equatorial domain-like"/>
    <property type="match status" value="1"/>
</dbReference>
<accession>A0A485NQN4</accession>
<feature type="non-terminal residue" evidence="4">
    <location>
        <position position="139"/>
    </location>
</feature>
<dbReference type="PANTHER" id="PTHR11353">
    <property type="entry name" value="CHAPERONIN"/>
    <property type="match status" value="1"/>
</dbReference>
<dbReference type="InterPro" id="IPR002423">
    <property type="entry name" value="Cpn60/GroEL/TCP-1"/>
</dbReference>
<organism evidence="4 5">
    <name type="scientific">Lynx pardinus</name>
    <name type="common">Iberian lynx</name>
    <name type="synonym">Felis pardina</name>
    <dbReference type="NCBI Taxonomy" id="191816"/>
    <lineage>
        <taxon>Eukaryota</taxon>
        <taxon>Metazoa</taxon>
        <taxon>Chordata</taxon>
        <taxon>Craniata</taxon>
        <taxon>Vertebrata</taxon>
        <taxon>Euteleostomi</taxon>
        <taxon>Mammalia</taxon>
        <taxon>Eutheria</taxon>
        <taxon>Laurasiatheria</taxon>
        <taxon>Carnivora</taxon>
        <taxon>Feliformia</taxon>
        <taxon>Felidae</taxon>
        <taxon>Felinae</taxon>
        <taxon>Lynx</taxon>
    </lineage>
</organism>
<dbReference type="GO" id="GO:0005832">
    <property type="term" value="C:chaperonin-containing T-complex"/>
    <property type="evidence" value="ECO:0007669"/>
    <property type="project" value="UniProtKB-ARBA"/>
</dbReference>
<reference evidence="4 5" key="1">
    <citation type="submission" date="2019-01" db="EMBL/GenBank/DDBJ databases">
        <authorList>
            <person name="Alioto T."/>
            <person name="Alioto T."/>
        </authorList>
    </citation>
    <scope>NUCLEOTIDE SEQUENCE [LARGE SCALE GENOMIC DNA]</scope>
</reference>
<proteinExistence type="predicted"/>
<evidence type="ECO:0000256" key="3">
    <source>
        <dbReference type="ARBA" id="ARBA00023186"/>
    </source>
</evidence>
<sequence length="139" mass="15470">LVPVGGTSEMAMAHTLTEKSKAMTDVEQWPYRTNAQTLEGIPRILIQNWRASTILCLPLPAAKHIYDNHDSWKINGEKGTLVVMKELGIWEPSAVNRQTYTTTMEKAVRLLWVDDIISGHKRKGDDQSQQGGAPSAAQE</sequence>
<keyword evidence="1" id="KW-0547">Nucleotide-binding</keyword>